<evidence type="ECO:0000313" key="2">
    <source>
        <dbReference type="Proteomes" id="UP000027138"/>
    </source>
</evidence>
<keyword evidence="2" id="KW-1185">Reference proteome</keyword>
<reference evidence="1 2" key="1">
    <citation type="journal article" date="2014" name="PLoS ONE">
        <title>Global Analysis of Gene Expression Profiles in Physic Nut (Jatropha curcas L.) Seedlings Exposed to Salt Stress.</title>
        <authorList>
            <person name="Zhang L."/>
            <person name="Zhang C."/>
            <person name="Wu P."/>
            <person name="Chen Y."/>
            <person name="Li M."/>
            <person name="Jiang H."/>
            <person name="Wu G."/>
        </authorList>
    </citation>
    <scope>NUCLEOTIDE SEQUENCE [LARGE SCALE GENOMIC DNA]</scope>
    <source>
        <strain evidence="2">cv. GZQX0401</strain>
        <tissue evidence="1">Young leaves</tissue>
    </source>
</reference>
<organism evidence="1 2">
    <name type="scientific">Jatropha curcas</name>
    <name type="common">Barbados nut</name>
    <dbReference type="NCBI Taxonomy" id="180498"/>
    <lineage>
        <taxon>Eukaryota</taxon>
        <taxon>Viridiplantae</taxon>
        <taxon>Streptophyta</taxon>
        <taxon>Embryophyta</taxon>
        <taxon>Tracheophyta</taxon>
        <taxon>Spermatophyta</taxon>
        <taxon>Magnoliopsida</taxon>
        <taxon>eudicotyledons</taxon>
        <taxon>Gunneridae</taxon>
        <taxon>Pentapetalae</taxon>
        <taxon>rosids</taxon>
        <taxon>fabids</taxon>
        <taxon>Malpighiales</taxon>
        <taxon>Euphorbiaceae</taxon>
        <taxon>Crotonoideae</taxon>
        <taxon>Jatropheae</taxon>
        <taxon>Jatropha</taxon>
    </lineage>
</organism>
<dbReference type="Proteomes" id="UP000027138">
    <property type="component" value="Unassembled WGS sequence"/>
</dbReference>
<name>A0A067JLB0_JATCU</name>
<accession>A0A067JLB0</accession>
<proteinExistence type="predicted"/>
<sequence length="131" mass="14520">MGHRPNLSLRAKFGPKEHLLHPTPILSRHPINSSSPKQGQYTTEVINNHHDATHLPNKCRNGTASPPRQVIKVPPRQVIKVPPSTVRKTTSCSGAFRDKSRQLVQSTADDVDNHHGAILLPVNRHNGNPHQ</sequence>
<gene>
    <name evidence="1" type="ORF">JCGZ_25479</name>
</gene>
<protein>
    <submittedName>
        <fullName evidence="1">Uncharacterized protein</fullName>
    </submittedName>
</protein>
<evidence type="ECO:0000313" key="1">
    <source>
        <dbReference type="EMBL" id="KDP24751.1"/>
    </source>
</evidence>
<dbReference type="EMBL" id="KK915073">
    <property type="protein sequence ID" value="KDP24751.1"/>
    <property type="molecule type" value="Genomic_DNA"/>
</dbReference>
<dbReference type="AlphaFoldDB" id="A0A067JLB0"/>